<dbReference type="InterPro" id="IPR013751">
    <property type="entry name" value="ACP_syn_III_N"/>
</dbReference>
<dbReference type="GO" id="GO:0044550">
    <property type="term" value="P:secondary metabolite biosynthetic process"/>
    <property type="evidence" value="ECO:0007669"/>
    <property type="project" value="TreeGrafter"/>
</dbReference>
<evidence type="ECO:0000256" key="2">
    <source>
        <dbReference type="ARBA" id="ARBA00023315"/>
    </source>
</evidence>
<dbReference type="InterPro" id="IPR016039">
    <property type="entry name" value="Thiolase-like"/>
</dbReference>
<organism evidence="5 6">
    <name type="scientific">Trichloromonas acetexigens</name>
    <dbReference type="NCBI Taxonomy" id="38815"/>
    <lineage>
        <taxon>Bacteria</taxon>
        <taxon>Pseudomonadati</taxon>
        <taxon>Thermodesulfobacteriota</taxon>
        <taxon>Desulfuromonadia</taxon>
        <taxon>Desulfuromonadales</taxon>
        <taxon>Trichloromonadaceae</taxon>
        <taxon>Trichloromonas</taxon>
    </lineage>
</organism>
<keyword evidence="6" id="KW-1185">Reference proteome</keyword>
<dbReference type="Proteomes" id="UP000317155">
    <property type="component" value="Unassembled WGS sequence"/>
</dbReference>
<dbReference type="Pfam" id="PF08545">
    <property type="entry name" value="ACP_syn_III"/>
    <property type="match status" value="1"/>
</dbReference>
<dbReference type="InterPro" id="IPR013747">
    <property type="entry name" value="ACP_syn_III_C"/>
</dbReference>
<dbReference type="GO" id="GO:0004315">
    <property type="term" value="F:3-oxoacyl-[acyl-carrier-protein] synthase activity"/>
    <property type="evidence" value="ECO:0007669"/>
    <property type="project" value="InterPro"/>
</dbReference>
<keyword evidence="2" id="KW-0012">Acyltransferase</keyword>
<feature type="domain" description="Beta-ketoacyl-[acyl-carrier-protein] synthase III N-terminal" evidence="4">
    <location>
        <begin position="106"/>
        <end position="169"/>
    </location>
</feature>
<comment type="caution">
    <text evidence="5">The sequence shown here is derived from an EMBL/GenBank/DDBJ whole genome shotgun (WGS) entry which is preliminary data.</text>
</comment>
<dbReference type="CDD" id="cd00830">
    <property type="entry name" value="KAS_III"/>
    <property type="match status" value="1"/>
</dbReference>
<dbReference type="OrthoDB" id="9815506at2"/>
<dbReference type="PANTHER" id="PTHR34069">
    <property type="entry name" value="3-OXOACYL-[ACYL-CARRIER-PROTEIN] SYNTHASE 3"/>
    <property type="match status" value="1"/>
</dbReference>
<evidence type="ECO:0000256" key="1">
    <source>
        <dbReference type="ARBA" id="ARBA00022679"/>
    </source>
</evidence>
<dbReference type="Pfam" id="PF08541">
    <property type="entry name" value="ACP_syn_III_C"/>
    <property type="match status" value="1"/>
</dbReference>
<dbReference type="EMBL" id="VJVV01000012">
    <property type="protein sequence ID" value="TRO79137.1"/>
    <property type="molecule type" value="Genomic_DNA"/>
</dbReference>
<name>A0A550J7F7_9BACT</name>
<proteinExistence type="predicted"/>
<dbReference type="PANTHER" id="PTHR34069:SF2">
    <property type="entry name" value="BETA-KETOACYL-[ACYL-CARRIER-PROTEIN] SYNTHASE III"/>
    <property type="match status" value="1"/>
</dbReference>
<dbReference type="AlphaFoldDB" id="A0A550J7F7"/>
<feature type="domain" description="Beta-ketoacyl-[acyl-carrier-protein] synthase III C-terminal" evidence="3">
    <location>
        <begin position="220"/>
        <end position="303"/>
    </location>
</feature>
<dbReference type="Gene3D" id="3.40.47.10">
    <property type="match status" value="1"/>
</dbReference>
<sequence>MLGIEEIGYYIPQGRISNYDRKTQFGIDDHFIEEKIGVRQVSLKSPDEETSDLCVKAFANLRDKIAIDLNDIEAMVVVTQNPDRNIPHTSAILHGKLALPNRCACFDISLGCSGFVYALSIFQAFMAANGMKKGLLFTADPYSKITDPNDKNTTLLFGDASAVTLISDQPKLVSGAFTFGTIGAEHEKLICNDGVLFMHGRAVFNFAAKVIPDDIRQVVAKNALTLEQIDLFLLHQGSKIIVETIADKLPVPRDKAPYATYDYGNTVSSTLPILLAEELSGNARNIVICGFGVGLSWASGLLKRP</sequence>
<dbReference type="RefSeq" id="WP_092054049.1">
    <property type="nucleotide sequence ID" value="NZ_FOJJ01000004.1"/>
</dbReference>
<evidence type="ECO:0000313" key="6">
    <source>
        <dbReference type="Proteomes" id="UP000317155"/>
    </source>
</evidence>
<gene>
    <name evidence="5" type="ORF">FL622_14245</name>
</gene>
<evidence type="ECO:0000259" key="3">
    <source>
        <dbReference type="Pfam" id="PF08541"/>
    </source>
</evidence>
<evidence type="ECO:0000259" key="4">
    <source>
        <dbReference type="Pfam" id="PF08545"/>
    </source>
</evidence>
<keyword evidence="1" id="KW-0808">Transferase</keyword>
<dbReference type="GO" id="GO:0006633">
    <property type="term" value="P:fatty acid biosynthetic process"/>
    <property type="evidence" value="ECO:0007669"/>
    <property type="project" value="InterPro"/>
</dbReference>
<dbReference type="SUPFAM" id="SSF53901">
    <property type="entry name" value="Thiolase-like"/>
    <property type="match status" value="1"/>
</dbReference>
<reference evidence="5 6" key="1">
    <citation type="submission" date="2019-07" db="EMBL/GenBank/DDBJ databases">
        <title>Insights of Desulfuromonas acetexigens electromicrobiology.</title>
        <authorList>
            <person name="Katuri K."/>
            <person name="Sapireddy V."/>
            <person name="Shaw D.R."/>
            <person name="Saikaly P."/>
        </authorList>
    </citation>
    <scope>NUCLEOTIDE SEQUENCE [LARGE SCALE GENOMIC DNA]</scope>
    <source>
        <strain evidence="5 6">2873</strain>
    </source>
</reference>
<accession>A0A550J7F7</accession>
<protein>
    <submittedName>
        <fullName evidence="5">Ketoacyl-ACP synthase III</fullName>
    </submittedName>
</protein>
<evidence type="ECO:0000313" key="5">
    <source>
        <dbReference type="EMBL" id="TRO79137.1"/>
    </source>
</evidence>